<evidence type="ECO:0000259" key="10">
    <source>
        <dbReference type="Pfam" id="PF00590"/>
    </source>
</evidence>
<dbReference type="InterPro" id="IPR006366">
    <property type="entry name" value="CobA/CysG_C"/>
</dbReference>
<dbReference type="InterPro" id="IPR000878">
    <property type="entry name" value="4pyrrol_Mease"/>
</dbReference>
<evidence type="ECO:0000256" key="7">
    <source>
        <dbReference type="ARBA" id="ARBA00023244"/>
    </source>
</evidence>
<evidence type="ECO:0000256" key="2">
    <source>
        <dbReference type="ARBA" id="ARBA00012162"/>
    </source>
</evidence>
<dbReference type="FunFam" id="3.40.1010.10:FF:000001">
    <property type="entry name" value="Siroheme synthase"/>
    <property type="match status" value="1"/>
</dbReference>
<dbReference type="Gene3D" id="3.40.50.10090">
    <property type="match status" value="2"/>
</dbReference>
<dbReference type="InterPro" id="IPR035996">
    <property type="entry name" value="4pyrrol_Methylase_sf"/>
</dbReference>
<evidence type="ECO:0000256" key="6">
    <source>
        <dbReference type="ARBA" id="ARBA00022691"/>
    </source>
</evidence>
<name>A0A1C1A2Y5_9BACL</name>
<evidence type="ECO:0000256" key="3">
    <source>
        <dbReference type="ARBA" id="ARBA00018323"/>
    </source>
</evidence>
<dbReference type="CDD" id="cd06578">
    <property type="entry name" value="HemD"/>
    <property type="match status" value="1"/>
</dbReference>
<dbReference type="OrthoDB" id="9815856at2"/>
<sequence>MNKGRVFLVGAGPGDPKLISVRGMEAIQRADVIVYDRLANPRLLKHRRPEAELIFVGKLPDKHILKQEEINQLLVDLALQGKVVTRLKGGDPSVFGRVGEEAELLVDNGITYDIIPGITSSIAVPAYAGIPVTHRDFTSSVAIVTGHEYPNKTYSSLNWEHLAKAIGTMVFLMGVANLEQICRELIRCGKPPEMPVALVRWGTWADQATITGTLADITEKVREANFKSPAVIIVGEVVKLREKLAWMEKKPLFGKRVLVTRARSQASELVDLIDDLGGEPVEFPVIRLQPPSRPEAQQALDQALDDLQQYDWILLTSANGVEFFFRRMRERGIDVRRMGSARIVAVGPKTAEALAERGIVADVLPAKYHGEGILDAIQGDLKAGQKVLLPTADLARDYLPSTLKELGLDVTEVDVYENVLTTDDGEEIIHLLQNQSIHIITFTSSSTVTNLLEALKQLGIEDPLSLLQGVEIAVIGPKTAETAAQVGLPITYMAEEATVASLVQSMIQGGGNLS</sequence>
<gene>
    <name evidence="12" type="ORF">A8709_12335</name>
</gene>
<evidence type="ECO:0000313" key="12">
    <source>
        <dbReference type="EMBL" id="OCT14915.1"/>
    </source>
</evidence>
<dbReference type="Proteomes" id="UP000093309">
    <property type="component" value="Unassembled WGS sequence"/>
</dbReference>
<evidence type="ECO:0000259" key="11">
    <source>
        <dbReference type="Pfam" id="PF02602"/>
    </source>
</evidence>
<reference evidence="13" key="1">
    <citation type="submission" date="2016-05" db="EMBL/GenBank/DDBJ databases">
        <title>Paenibacillus oryzae. sp. nov., isolated from the rice root.</title>
        <authorList>
            <person name="Zhang J."/>
            <person name="Zhang X."/>
        </authorList>
    </citation>
    <scope>NUCLEOTIDE SEQUENCE [LARGE SCALE GENOMIC DNA]</scope>
    <source>
        <strain evidence="13">KCTC13222</strain>
    </source>
</reference>
<dbReference type="InterPro" id="IPR014776">
    <property type="entry name" value="4pyrrole_Mease_sub2"/>
</dbReference>
<dbReference type="EMBL" id="LYPC01000014">
    <property type="protein sequence ID" value="OCT14915.1"/>
    <property type="molecule type" value="Genomic_DNA"/>
</dbReference>
<keyword evidence="13" id="KW-1185">Reference proteome</keyword>
<evidence type="ECO:0000313" key="13">
    <source>
        <dbReference type="Proteomes" id="UP000093309"/>
    </source>
</evidence>
<evidence type="ECO:0000256" key="1">
    <source>
        <dbReference type="ARBA" id="ARBA00005879"/>
    </source>
</evidence>
<keyword evidence="7" id="KW-0627">Porphyrin biosynthesis</keyword>
<dbReference type="GO" id="GO:0032259">
    <property type="term" value="P:methylation"/>
    <property type="evidence" value="ECO:0007669"/>
    <property type="project" value="UniProtKB-KW"/>
</dbReference>
<dbReference type="InterPro" id="IPR003754">
    <property type="entry name" value="4pyrrol_synth_uPrphyn_synth"/>
</dbReference>
<evidence type="ECO:0000256" key="5">
    <source>
        <dbReference type="ARBA" id="ARBA00022679"/>
    </source>
</evidence>
<evidence type="ECO:0000256" key="8">
    <source>
        <dbReference type="ARBA" id="ARBA00079776"/>
    </source>
</evidence>
<dbReference type="Pfam" id="PF00590">
    <property type="entry name" value="TP_methylase"/>
    <property type="match status" value="1"/>
</dbReference>
<dbReference type="InterPro" id="IPR014777">
    <property type="entry name" value="4pyrrole_Mease_sub1"/>
</dbReference>
<comment type="caution">
    <text evidence="12">The sequence shown here is derived from an EMBL/GenBank/DDBJ whole genome shotgun (WGS) entry which is preliminary data.</text>
</comment>
<dbReference type="Pfam" id="PF02602">
    <property type="entry name" value="HEM4"/>
    <property type="match status" value="1"/>
</dbReference>
<feature type="domain" description="Tetrapyrrole biosynthesis uroporphyrinogen III synthase" evidence="11">
    <location>
        <begin position="268"/>
        <end position="504"/>
    </location>
</feature>
<feature type="domain" description="Tetrapyrrole methylase" evidence="10">
    <location>
        <begin position="6"/>
        <end position="217"/>
    </location>
</feature>
<dbReference type="NCBIfam" id="NF004790">
    <property type="entry name" value="PRK06136.1"/>
    <property type="match status" value="1"/>
</dbReference>
<dbReference type="PANTHER" id="PTHR45790:SF3">
    <property type="entry name" value="S-ADENOSYL-L-METHIONINE-DEPENDENT UROPORPHYRINOGEN III METHYLTRANSFERASE, CHLOROPLASTIC"/>
    <property type="match status" value="1"/>
</dbReference>
<keyword evidence="6" id="KW-0949">S-adenosyl-L-methionine</keyword>
<comment type="similarity">
    <text evidence="1 9">Belongs to the precorrin methyltransferase family.</text>
</comment>
<dbReference type="Gene3D" id="3.30.950.10">
    <property type="entry name" value="Methyltransferase, Cobalt-precorrin-4 Transmethylase, Domain 2"/>
    <property type="match status" value="1"/>
</dbReference>
<protein>
    <recommendedName>
        <fullName evidence="3">Uroporphyrinogen-III C-methyltransferase</fullName>
        <ecNumber evidence="2">2.1.1.107</ecNumber>
    </recommendedName>
    <alternativeName>
        <fullName evidence="8">Uroporphyrinogen III methylase</fullName>
    </alternativeName>
</protein>
<dbReference type="CDD" id="cd11642">
    <property type="entry name" value="SUMT"/>
    <property type="match status" value="1"/>
</dbReference>
<dbReference type="GO" id="GO:0019354">
    <property type="term" value="P:siroheme biosynthetic process"/>
    <property type="evidence" value="ECO:0007669"/>
    <property type="project" value="InterPro"/>
</dbReference>
<dbReference type="PANTHER" id="PTHR45790">
    <property type="entry name" value="SIROHEME SYNTHASE-RELATED"/>
    <property type="match status" value="1"/>
</dbReference>
<dbReference type="FunFam" id="3.30.950.10:FF:000001">
    <property type="entry name" value="Siroheme synthase"/>
    <property type="match status" value="1"/>
</dbReference>
<dbReference type="AlphaFoldDB" id="A0A1C1A2Y5"/>
<dbReference type="InterPro" id="IPR036108">
    <property type="entry name" value="4pyrrol_syn_uPrphyn_synt_sf"/>
</dbReference>
<evidence type="ECO:0000256" key="9">
    <source>
        <dbReference type="RuleBase" id="RU003960"/>
    </source>
</evidence>
<accession>A0A1C1A2Y5</accession>
<dbReference type="STRING" id="512399.A8709_12335"/>
<dbReference type="SUPFAM" id="SSF53790">
    <property type="entry name" value="Tetrapyrrole methylase"/>
    <property type="match status" value="1"/>
</dbReference>
<evidence type="ECO:0000256" key="4">
    <source>
        <dbReference type="ARBA" id="ARBA00022603"/>
    </source>
</evidence>
<dbReference type="InterPro" id="IPR050161">
    <property type="entry name" value="Siro_Cobalamin_biosynth"/>
</dbReference>
<proteinExistence type="inferred from homology"/>
<organism evidence="12 13">
    <name type="scientific">Paenibacillus pectinilyticus</name>
    <dbReference type="NCBI Taxonomy" id="512399"/>
    <lineage>
        <taxon>Bacteria</taxon>
        <taxon>Bacillati</taxon>
        <taxon>Bacillota</taxon>
        <taxon>Bacilli</taxon>
        <taxon>Bacillales</taxon>
        <taxon>Paenibacillaceae</taxon>
        <taxon>Paenibacillus</taxon>
    </lineage>
</organism>
<dbReference type="InterPro" id="IPR003043">
    <property type="entry name" value="Uropor_MeTrfase_CS"/>
</dbReference>
<dbReference type="Gene3D" id="3.40.1010.10">
    <property type="entry name" value="Cobalt-precorrin-4 Transmethylase, Domain 1"/>
    <property type="match status" value="1"/>
</dbReference>
<dbReference type="RefSeq" id="WP_065851741.1">
    <property type="nucleotide sequence ID" value="NZ_LYPC01000014.1"/>
</dbReference>
<keyword evidence="5 9" id="KW-0808">Transferase</keyword>
<dbReference type="SUPFAM" id="SSF69618">
    <property type="entry name" value="HemD-like"/>
    <property type="match status" value="1"/>
</dbReference>
<keyword evidence="4 9" id="KW-0489">Methyltransferase</keyword>
<dbReference type="NCBIfam" id="TIGR01469">
    <property type="entry name" value="cobA_cysG_Cterm"/>
    <property type="match status" value="1"/>
</dbReference>
<dbReference type="GO" id="GO:0004852">
    <property type="term" value="F:uroporphyrinogen-III synthase activity"/>
    <property type="evidence" value="ECO:0007669"/>
    <property type="project" value="InterPro"/>
</dbReference>
<dbReference type="EC" id="2.1.1.107" evidence="2"/>
<dbReference type="GO" id="GO:0004851">
    <property type="term" value="F:uroporphyrin-III C-methyltransferase activity"/>
    <property type="evidence" value="ECO:0007669"/>
    <property type="project" value="UniProtKB-EC"/>
</dbReference>
<dbReference type="PROSITE" id="PS00840">
    <property type="entry name" value="SUMT_2"/>
    <property type="match status" value="1"/>
</dbReference>